<reference evidence="1" key="1">
    <citation type="journal article" date="2014" name="Front. Microbiol.">
        <title>High frequency of phylogenetically diverse reductive dehalogenase-homologous genes in deep subseafloor sedimentary metagenomes.</title>
        <authorList>
            <person name="Kawai M."/>
            <person name="Futagami T."/>
            <person name="Toyoda A."/>
            <person name="Takaki Y."/>
            <person name="Nishi S."/>
            <person name="Hori S."/>
            <person name="Arai W."/>
            <person name="Tsubouchi T."/>
            <person name="Morono Y."/>
            <person name="Uchiyama I."/>
            <person name="Ito T."/>
            <person name="Fujiyama A."/>
            <person name="Inagaki F."/>
            <person name="Takami H."/>
        </authorList>
    </citation>
    <scope>NUCLEOTIDE SEQUENCE</scope>
    <source>
        <strain evidence="1">Expedition CK06-06</strain>
    </source>
</reference>
<accession>X0TGX6</accession>
<dbReference type="EMBL" id="BARS01018972">
    <property type="protein sequence ID" value="GAF86526.1"/>
    <property type="molecule type" value="Genomic_DNA"/>
</dbReference>
<name>X0TGX6_9ZZZZ</name>
<feature type="non-terminal residue" evidence="1">
    <location>
        <position position="1"/>
    </location>
</feature>
<organism evidence="1">
    <name type="scientific">marine sediment metagenome</name>
    <dbReference type="NCBI Taxonomy" id="412755"/>
    <lineage>
        <taxon>unclassified sequences</taxon>
        <taxon>metagenomes</taxon>
        <taxon>ecological metagenomes</taxon>
    </lineage>
</organism>
<protein>
    <submittedName>
        <fullName evidence="1">Uncharacterized protein</fullName>
    </submittedName>
</protein>
<proteinExistence type="predicted"/>
<evidence type="ECO:0000313" key="1">
    <source>
        <dbReference type="EMBL" id="GAF86526.1"/>
    </source>
</evidence>
<sequence>CRSCEEAGDGIKIKGNPNKFIFRIESVSGLNPKGHSDKGE</sequence>
<dbReference type="AlphaFoldDB" id="X0TGX6"/>
<gene>
    <name evidence="1" type="ORF">S01H1_30798</name>
</gene>
<comment type="caution">
    <text evidence="1">The sequence shown here is derived from an EMBL/GenBank/DDBJ whole genome shotgun (WGS) entry which is preliminary data.</text>
</comment>